<gene>
    <name evidence="1" type="ORF">CRV2_00017181</name>
</gene>
<accession>A0ACA9UH62</accession>
<protein>
    <submittedName>
        <fullName evidence="1">Uncharacterized protein</fullName>
    </submittedName>
</protein>
<reference evidence="1" key="1">
    <citation type="submission" date="2020-04" db="EMBL/GenBank/DDBJ databases">
        <authorList>
            <person name="Broberg M."/>
        </authorList>
    </citation>
    <scope>NUCLEOTIDE SEQUENCE</scope>
</reference>
<dbReference type="EMBL" id="CADEHS020000498">
    <property type="protein sequence ID" value="CAG9952696.1"/>
    <property type="molecule type" value="Genomic_DNA"/>
</dbReference>
<proteinExistence type="predicted"/>
<name>A0ACA9UH62_BIOOC</name>
<sequence>MSYVATPEEIAVFEEYSLKPNFSQEAIFLDFTTTEEFIKSILPPKFSPAEKPTGHIYVGTMESRLCGEFDCAIVSIDVVFNGKKGIYMIEMLISEDFPVTWGREVWGETKKTAQVKMYRAGDYRYAYVERNGVRLIDIEGKFGDDLPPVKREGKSFEIKAYPSSTGKGLQWDPIVNELAIYEDFPRRSTGVGRVTIRGNRNNPLHTIPILSITDFEYSSGLVAYEVLEEHALGVGNAYLPYLIGRHYDDIRTFKVGNIWAKLKEKPKEDETFPVRTFDSPGFSALSVANNSLHFNFNNHTRNAQLRNPDTSPDRLVKRHPFLKLIYHEVEGTRQGDMIAPNCIHVLPATSTSSPKVFLNILECQLDLALQIFLVDATVIFPASLAGALDHSAYFDGLGIGI</sequence>
<comment type="caution">
    <text evidence="1">The sequence shown here is derived from an EMBL/GenBank/DDBJ whole genome shotgun (WGS) entry which is preliminary data.</text>
</comment>
<organism evidence="1 2">
    <name type="scientific">Clonostachys rosea f. rosea IK726</name>
    <dbReference type="NCBI Taxonomy" id="1349383"/>
    <lineage>
        <taxon>Eukaryota</taxon>
        <taxon>Fungi</taxon>
        <taxon>Dikarya</taxon>
        <taxon>Ascomycota</taxon>
        <taxon>Pezizomycotina</taxon>
        <taxon>Sordariomycetes</taxon>
        <taxon>Hypocreomycetidae</taxon>
        <taxon>Hypocreales</taxon>
        <taxon>Bionectriaceae</taxon>
        <taxon>Clonostachys</taxon>
    </lineage>
</organism>
<evidence type="ECO:0000313" key="2">
    <source>
        <dbReference type="Proteomes" id="UP000836387"/>
    </source>
</evidence>
<evidence type="ECO:0000313" key="1">
    <source>
        <dbReference type="EMBL" id="CAG9952696.1"/>
    </source>
</evidence>
<reference evidence="1" key="2">
    <citation type="submission" date="2021-10" db="EMBL/GenBank/DDBJ databases">
        <authorList>
            <person name="Piombo E."/>
        </authorList>
    </citation>
    <scope>NUCLEOTIDE SEQUENCE</scope>
</reference>
<keyword evidence="2" id="KW-1185">Reference proteome</keyword>
<dbReference type="Proteomes" id="UP000836387">
    <property type="component" value="Unassembled WGS sequence"/>
</dbReference>